<protein>
    <recommendedName>
        <fullName evidence="5">VWFA domain-containing protein</fullName>
    </recommendedName>
</protein>
<dbReference type="EMBL" id="CAADFL010000446">
    <property type="protein sequence ID" value="VFK16828.1"/>
    <property type="molecule type" value="Genomic_DNA"/>
</dbReference>
<reference evidence="4" key="1">
    <citation type="submission" date="2019-02" db="EMBL/GenBank/DDBJ databases">
        <authorList>
            <person name="Gruber-Vodicka R. H."/>
            <person name="Seah K. B. B."/>
        </authorList>
    </citation>
    <scope>NUCLEOTIDE SEQUENCE</scope>
    <source>
        <strain evidence="2">BECK_BZ163</strain>
        <strain evidence="4">BECK_BZ164</strain>
        <strain evidence="3">BECK_BZ165</strain>
    </source>
</reference>
<evidence type="ECO:0008006" key="5">
    <source>
        <dbReference type="Google" id="ProtNLM"/>
    </source>
</evidence>
<dbReference type="EMBL" id="CAADFA010000465">
    <property type="protein sequence ID" value="VFJ67752.1"/>
    <property type="molecule type" value="Genomic_DNA"/>
</dbReference>
<evidence type="ECO:0000313" key="3">
    <source>
        <dbReference type="EMBL" id="VFJ67752.1"/>
    </source>
</evidence>
<accession>A0A450WII6</accession>
<organism evidence="4">
    <name type="scientific">Candidatus Kentrum sp. FM</name>
    <dbReference type="NCBI Taxonomy" id="2126340"/>
    <lineage>
        <taxon>Bacteria</taxon>
        <taxon>Pseudomonadati</taxon>
        <taxon>Pseudomonadota</taxon>
        <taxon>Gammaproteobacteria</taxon>
        <taxon>Candidatus Kentrum</taxon>
    </lineage>
</organism>
<evidence type="ECO:0000256" key="1">
    <source>
        <dbReference type="SAM" id="SignalP"/>
    </source>
</evidence>
<dbReference type="PROSITE" id="PS51257">
    <property type="entry name" value="PROKAR_LIPOPROTEIN"/>
    <property type="match status" value="1"/>
</dbReference>
<dbReference type="EMBL" id="CAADEZ010000402">
    <property type="protein sequence ID" value="VFJ66114.1"/>
    <property type="molecule type" value="Genomic_DNA"/>
</dbReference>
<feature type="chain" id="PRO_5036113481" description="VWFA domain-containing protein" evidence="1">
    <location>
        <begin position="31"/>
        <end position="494"/>
    </location>
</feature>
<gene>
    <name evidence="2" type="ORF">BECKFM1743A_GA0114220_104022</name>
    <name evidence="4" type="ORF">BECKFM1743B_GA0114221_104462</name>
    <name evidence="3" type="ORF">BECKFM1743C_GA0114222_104652</name>
</gene>
<evidence type="ECO:0000313" key="4">
    <source>
        <dbReference type="EMBL" id="VFK16828.1"/>
    </source>
</evidence>
<evidence type="ECO:0000313" key="2">
    <source>
        <dbReference type="EMBL" id="VFJ66114.1"/>
    </source>
</evidence>
<sequence length="494" mass="56562">MLQAPRFRHPGYRIFCISLFLLALSGQTLAACTDRDLDRWWEEGVLKSGAAVWAGADNIPVHSMATDASAIGEDLAFNTAFPILGKQKRSKRTWIRIQWKGQQPWIRADRPGVLCRSSPLRNEENGLFRKVIAWVSNQKGKQVLVRVQKRPGDRGDTKKKQELGIFDHFFVYAEHGDWRLLGRKGALYSEPDLLGWVDKSDLIRWNTRDVARAREGANFLDRPDGGQVIAKNTAENWDKHTRRPPILGSEQTESGKYLQVALPVDIEAHDRHIKNLRRLAEAADAWKKPMIVFLVDGTRSTEHYVGAIHALLGNLLKKLEQKNSKLKYALYAYTDKAYGKAYHIRRYQGATQNAESVRRAFRLLRKKTSRIHKHIHTSDDYFDDLYAGIGRVRDDALKDEEIRNTLPILIVVGNHGGHEREKSRDEIKPFMEEIVPYFIQLGRQNEDIHPQCPGDPDNLEPSEKIYCAFQRFEEDARELLGDGFELEFGQTASS</sequence>
<dbReference type="AlphaFoldDB" id="A0A450WII6"/>
<feature type="signal peptide" evidence="1">
    <location>
        <begin position="1"/>
        <end position="30"/>
    </location>
</feature>
<name>A0A450WII6_9GAMM</name>
<proteinExistence type="predicted"/>
<keyword evidence="1" id="KW-0732">Signal</keyword>